<dbReference type="InterPro" id="IPR004839">
    <property type="entry name" value="Aminotransferase_I/II_large"/>
</dbReference>
<reference evidence="5" key="1">
    <citation type="journal article" date="2019" name="Int. J. Syst. Evol. Microbiol.">
        <title>The Global Catalogue of Microorganisms (GCM) 10K type strain sequencing project: providing services to taxonomists for standard genome sequencing and annotation.</title>
        <authorList>
            <consortium name="The Broad Institute Genomics Platform"/>
            <consortium name="The Broad Institute Genome Sequencing Center for Infectious Disease"/>
            <person name="Wu L."/>
            <person name="Ma J."/>
        </authorList>
    </citation>
    <scope>NUCLEOTIDE SEQUENCE [LARGE SCALE GENOMIC DNA]</scope>
    <source>
        <strain evidence="5">NBRC 112502</strain>
    </source>
</reference>
<feature type="domain" description="Aminotransferase class I/classII large" evidence="3">
    <location>
        <begin position="31"/>
        <end position="300"/>
    </location>
</feature>
<dbReference type="InterPro" id="IPR015424">
    <property type="entry name" value="PyrdxlP-dep_Trfase"/>
</dbReference>
<name>A0ABQ6A233_9PROT</name>
<dbReference type="CDD" id="cd00609">
    <property type="entry name" value="AAT_like"/>
    <property type="match status" value="1"/>
</dbReference>
<evidence type="ECO:0000313" key="4">
    <source>
        <dbReference type="EMBL" id="GLR65367.1"/>
    </source>
</evidence>
<dbReference type="PANTHER" id="PTHR42885">
    <property type="entry name" value="HISTIDINOL-PHOSPHATE AMINOTRANSFERASE-RELATED"/>
    <property type="match status" value="1"/>
</dbReference>
<sequence>MGEAAVLFPNAPLPWIDLSTGINPHSWTGPRADFSALQRLPDPAETTALEAAAAASFGVHPAMVAAIPGAEAGLRLLPRLTSAPDVGILSPTYGGHAEAWHAAGRLVHTAVTLHGRPETSALVIVNPNNPDGRQIPPETLAGLVSKRRLLIVDESFGEVTPQLSVASRAHDRLIVLRSFGKFFGLAGVRLGFIVAGPRIIAGVRAAFGDWPVSAEALAAGTAAYADADWADATRTRLQQDSDRLDTMLVKAGLGLLGGTSLFRLAACPHAAKWFEHLARHGLLIRPFGQQPDWLRFGLPGSEAAWSRLQIALEHGIA</sequence>
<dbReference type="Proteomes" id="UP001156641">
    <property type="component" value="Unassembled WGS sequence"/>
</dbReference>
<dbReference type="InterPro" id="IPR015421">
    <property type="entry name" value="PyrdxlP-dep_Trfase_major"/>
</dbReference>
<dbReference type="Gene3D" id="3.90.1150.10">
    <property type="entry name" value="Aspartate Aminotransferase, domain 1"/>
    <property type="match status" value="1"/>
</dbReference>
<comment type="caution">
    <text evidence="4">The sequence shown here is derived from an EMBL/GenBank/DDBJ whole genome shotgun (WGS) entry which is preliminary data.</text>
</comment>
<organism evidence="4 5">
    <name type="scientific">Acidocella aquatica</name>
    <dbReference type="NCBI Taxonomy" id="1922313"/>
    <lineage>
        <taxon>Bacteria</taxon>
        <taxon>Pseudomonadati</taxon>
        <taxon>Pseudomonadota</taxon>
        <taxon>Alphaproteobacteria</taxon>
        <taxon>Acetobacterales</taxon>
        <taxon>Acidocellaceae</taxon>
        <taxon>Acidocella</taxon>
    </lineage>
</organism>
<keyword evidence="2" id="KW-0663">Pyridoxal phosphate</keyword>
<dbReference type="SUPFAM" id="SSF53383">
    <property type="entry name" value="PLP-dependent transferases"/>
    <property type="match status" value="1"/>
</dbReference>
<evidence type="ECO:0000259" key="3">
    <source>
        <dbReference type="Pfam" id="PF00155"/>
    </source>
</evidence>
<evidence type="ECO:0000256" key="2">
    <source>
        <dbReference type="ARBA" id="ARBA00022898"/>
    </source>
</evidence>
<evidence type="ECO:0000313" key="5">
    <source>
        <dbReference type="Proteomes" id="UP001156641"/>
    </source>
</evidence>
<dbReference type="Gene3D" id="3.40.640.10">
    <property type="entry name" value="Type I PLP-dependent aspartate aminotransferase-like (Major domain)"/>
    <property type="match status" value="1"/>
</dbReference>
<dbReference type="Pfam" id="PF00155">
    <property type="entry name" value="Aminotran_1_2"/>
    <property type="match status" value="1"/>
</dbReference>
<evidence type="ECO:0000256" key="1">
    <source>
        <dbReference type="ARBA" id="ARBA00001933"/>
    </source>
</evidence>
<comment type="cofactor">
    <cofactor evidence="1">
        <name>pyridoxal 5'-phosphate</name>
        <dbReference type="ChEBI" id="CHEBI:597326"/>
    </cofactor>
</comment>
<dbReference type="PANTHER" id="PTHR42885:SF1">
    <property type="entry name" value="THREONINE-PHOSPHATE DECARBOXYLASE"/>
    <property type="match status" value="1"/>
</dbReference>
<dbReference type="InterPro" id="IPR015422">
    <property type="entry name" value="PyrdxlP-dep_Trfase_small"/>
</dbReference>
<accession>A0ABQ6A233</accession>
<gene>
    <name evidence="4" type="primary">cobC</name>
    <name evidence="4" type="ORF">GCM10010909_00450</name>
</gene>
<dbReference type="EMBL" id="BSOS01000003">
    <property type="protein sequence ID" value="GLR65367.1"/>
    <property type="molecule type" value="Genomic_DNA"/>
</dbReference>
<protein>
    <submittedName>
        <fullName evidence="4">Threonine-phosphate decarboxylase</fullName>
    </submittedName>
</protein>
<keyword evidence="5" id="KW-1185">Reference proteome</keyword>
<proteinExistence type="predicted"/>